<evidence type="ECO:0000259" key="3">
    <source>
        <dbReference type="Pfam" id="PF01612"/>
    </source>
</evidence>
<evidence type="ECO:0000313" key="4">
    <source>
        <dbReference type="EMBL" id="EFC37821.1"/>
    </source>
</evidence>
<proteinExistence type="predicted"/>
<sequence length="491" mass="56517">MKVAIFHQNEEISSPSSDNLSSASKEELINDNVSPPKSNKKKFVELISNEKQAKAKIDEWKEMINDPNVHTVFYLDTEVGGFKTNSERLSCIQCLVVSSPRVNDQILRLFNPLIVPPSISHLLEEKREYTLKPVENVEEENVDQFIDNKVIREIESVLIRDALPNGKIVILDVLDMSDDLLDYFEDNIMFDERCEKVFHYKTFDLKFLGGASYCKNVSCTHEISSKYIPYHLLPISNYKLDTLSHYLTSRIISHINNVSQTSNDIGNLEEIKELLTYSNKKELQESDWFERPLSPTQVEYATQDVITLFGVHQLLINILVHQDNSFHLQSYFKYLYNARSADSEESPQDLEEEDSKNEYLLPLAEFSDSSKDITDIEDSIKEIEDEYKLLESKMSTLQDRIKQVMIRENITDTRFFKLSSSKRATQQVPLHLLVEHIANQRSTTKVKVNPINLPVGVTTTMKKALKEAGFADIPTQSIIKQESSSYRITKK</sequence>
<dbReference type="Gene3D" id="3.30.420.10">
    <property type="entry name" value="Ribonuclease H-like superfamily/Ribonuclease H"/>
    <property type="match status" value="1"/>
</dbReference>
<dbReference type="AlphaFoldDB" id="D2VZC3"/>
<gene>
    <name evidence="4" type="ORF">NAEGRDRAFT_53462</name>
</gene>
<protein>
    <submittedName>
        <fullName evidence="4">Predicted protein</fullName>
    </submittedName>
</protein>
<evidence type="ECO:0000256" key="2">
    <source>
        <dbReference type="SAM" id="MobiDB-lite"/>
    </source>
</evidence>
<name>D2VZC3_NAEGR</name>
<dbReference type="SUPFAM" id="SSF53098">
    <property type="entry name" value="Ribonuclease H-like"/>
    <property type="match status" value="1"/>
</dbReference>
<dbReference type="Proteomes" id="UP000006671">
    <property type="component" value="Unassembled WGS sequence"/>
</dbReference>
<dbReference type="VEuPathDB" id="AmoebaDB:NAEGRDRAFT_53462"/>
<dbReference type="InterPro" id="IPR036397">
    <property type="entry name" value="RNaseH_sf"/>
</dbReference>
<feature type="compositionally biased region" description="Low complexity" evidence="2">
    <location>
        <begin position="13"/>
        <end position="23"/>
    </location>
</feature>
<reference evidence="4 5" key="1">
    <citation type="journal article" date="2010" name="Cell">
        <title>The genome of Naegleria gruberi illuminates early eukaryotic versatility.</title>
        <authorList>
            <person name="Fritz-Laylin L.K."/>
            <person name="Prochnik S.E."/>
            <person name="Ginger M.L."/>
            <person name="Dacks J.B."/>
            <person name="Carpenter M.L."/>
            <person name="Field M.C."/>
            <person name="Kuo A."/>
            <person name="Paredez A."/>
            <person name="Chapman J."/>
            <person name="Pham J."/>
            <person name="Shu S."/>
            <person name="Neupane R."/>
            <person name="Cipriano M."/>
            <person name="Mancuso J."/>
            <person name="Tu H."/>
            <person name="Salamov A."/>
            <person name="Lindquist E."/>
            <person name="Shapiro H."/>
            <person name="Lucas S."/>
            <person name="Grigoriev I.V."/>
            <person name="Cande W.Z."/>
            <person name="Fulton C."/>
            <person name="Rokhsar D.S."/>
            <person name="Dawson S.C."/>
        </authorList>
    </citation>
    <scope>NUCLEOTIDE SEQUENCE [LARGE SCALE GENOMIC DNA]</scope>
    <source>
        <strain evidence="4 5">NEG-M</strain>
    </source>
</reference>
<feature type="domain" description="3'-5' exonuclease" evidence="3">
    <location>
        <begin position="167"/>
        <end position="318"/>
    </location>
</feature>
<dbReference type="InterPro" id="IPR012337">
    <property type="entry name" value="RNaseH-like_sf"/>
</dbReference>
<dbReference type="InterPro" id="IPR002562">
    <property type="entry name" value="3'-5'_exonuclease_dom"/>
</dbReference>
<keyword evidence="5" id="KW-1185">Reference proteome</keyword>
<evidence type="ECO:0000313" key="5">
    <source>
        <dbReference type="Proteomes" id="UP000006671"/>
    </source>
</evidence>
<evidence type="ECO:0000256" key="1">
    <source>
        <dbReference type="SAM" id="Coils"/>
    </source>
</evidence>
<dbReference type="Pfam" id="PF01612">
    <property type="entry name" value="DNA_pol_A_exo1"/>
    <property type="match status" value="1"/>
</dbReference>
<accession>D2VZC3</accession>
<feature type="region of interest" description="Disordered" evidence="2">
    <location>
        <begin position="1"/>
        <end position="39"/>
    </location>
</feature>
<dbReference type="RefSeq" id="XP_002670565.1">
    <property type="nucleotide sequence ID" value="XM_002670519.1"/>
</dbReference>
<dbReference type="EMBL" id="GG738914">
    <property type="protein sequence ID" value="EFC37821.1"/>
    <property type="molecule type" value="Genomic_DNA"/>
</dbReference>
<organism evidence="5">
    <name type="scientific">Naegleria gruberi</name>
    <name type="common">Amoeba</name>
    <dbReference type="NCBI Taxonomy" id="5762"/>
    <lineage>
        <taxon>Eukaryota</taxon>
        <taxon>Discoba</taxon>
        <taxon>Heterolobosea</taxon>
        <taxon>Tetramitia</taxon>
        <taxon>Eutetramitia</taxon>
        <taxon>Vahlkampfiidae</taxon>
        <taxon>Naegleria</taxon>
    </lineage>
</organism>
<dbReference type="InParanoid" id="D2VZC3"/>
<dbReference type="GO" id="GO:0006139">
    <property type="term" value="P:nucleobase-containing compound metabolic process"/>
    <property type="evidence" value="ECO:0007669"/>
    <property type="project" value="InterPro"/>
</dbReference>
<keyword evidence="1" id="KW-0175">Coiled coil</keyword>
<dbReference type="OrthoDB" id="10261556at2759"/>
<feature type="coiled-coil region" evidence="1">
    <location>
        <begin position="373"/>
        <end position="407"/>
    </location>
</feature>
<dbReference type="OMA" id="CTHEISS"/>
<dbReference type="KEGG" id="ngr:NAEGRDRAFT_53462"/>
<dbReference type="GO" id="GO:0008408">
    <property type="term" value="F:3'-5' exonuclease activity"/>
    <property type="evidence" value="ECO:0007669"/>
    <property type="project" value="InterPro"/>
</dbReference>
<dbReference type="GO" id="GO:0003676">
    <property type="term" value="F:nucleic acid binding"/>
    <property type="evidence" value="ECO:0007669"/>
    <property type="project" value="InterPro"/>
</dbReference>
<dbReference type="GeneID" id="8853622"/>